<dbReference type="NCBIfam" id="TIGR00756">
    <property type="entry name" value="PPR"/>
    <property type="match status" value="2"/>
</dbReference>
<keyword evidence="2" id="KW-0677">Repeat</keyword>
<protein>
    <recommendedName>
        <fullName evidence="6">Pentatricopeptide repeat-containing protein</fullName>
    </recommendedName>
</protein>
<dbReference type="Pfam" id="PF13041">
    <property type="entry name" value="PPR_2"/>
    <property type="match status" value="1"/>
</dbReference>
<evidence type="ECO:0000256" key="2">
    <source>
        <dbReference type="ARBA" id="ARBA00022737"/>
    </source>
</evidence>
<accession>A0A834Z4T2</accession>
<dbReference type="PROSITE" id="PS51375">
    <property type="entry name" value="PPR"/>
    <property type="match status" value="2"/>
</dbReference>
<dbReference type="PANTHER" id="PTHR47938:SF35">
    <property type="entry name" value="PENTATRICOPEPTIDE REPEAT-CONTAINING PROTEIN 4, MITOCHONDRIAL-RELATED"/>
    <property type="match status" value="1"/>
</dbReference>
<dbReference type="Gene3D" id="1.25.40.10">
    <property type="entry name" value="Tetratricopeptide repeat domain"/>
    <property type="match status" value="1"/>
</dbReference>
<dbReference type="InterPro" id="IPR011990">
    <property type="entry name" value="TPR-like_helical_dom_sf"/>
</dbReference>
<name>A0A834Z4T2_TETSI</name>
<comment type="caution">
    <text evidence="4">The sequence shown here is derived from an EMBL/GenBank/DDBJ whole genome shotgun (WGS) entry which is preliminary data.</text>
</comment>
<dbReference type="GO" id="GO:0003729">
    <property type="term" value="F:mRNA binding"/>
    <property type="evidence" value="ECO:0007669"/>
    <property type="project" value="TreeGrafter"/>
</dbReference>
<organism evidence="4 5">
    <name type="scientific">Tetracentron sinense</name>
    <name type="common">Spur-leaf</name>
    <dbReference type="NCBI Taxonomy" id="13715"/>
    <lineage>
        <taxon>Eukaryota</taxon>
        <taxon>Viridiplantae</taxon>
        <taxon>Streptophyta</taxon>
        <taxon>Embryophyta</taxon>
        <taxon>Tracheophyta</taxon>
        <taxon>Spermatophyta</taxon>
        <taxon>Magnoliopsida</taxon>
        <taxon>Trochodendrales</taxon>
        <taxon>Trochodendraceae</taxon>
        <taxon>Tetracentron</taxon>
    </lineage>
</organism>
<proteinExistence type="inferred from homology"/>
<gene>
    <name evidence="4" type="ORF">HHK36_017200</name>
</gene>
<dbReference type="Proteomes" id="UP000655225">
    <property type="component" value="Unassembled WGS sequence"/>
</dbReference>
<dbReference type="EMBL" id="JABCRI010000011">
    <property type="protein sequence ID" value="KAF8398273.1"/>
    <property type="molecule type" value="Genomic_DNA"/>
</dbReference>
<evidence type="ECO:0000256" key="1">
    <source>
        <dbReference type="ARBA" id="ARBA00007626"/>
    </source>
</evidence>
<reference evidence="4 5" key="1">
    <citation type="submission" date="2020-04" db="EMBL/GenBank/DDBJ databases">
        <title>Plant Genome Project.</title>
        <authorList>
            <person name="Zhang R.-G."/>
        </authorList>
    </citation>
    <scope>NUCLEOTIDE SEQUENCE [LARGE SCALE GENOMIC DNA]</scope>
    <source>
        <strain evidence="4">YNK0</strain>
        <tissue evidence="4">Leaf</tissue>
    </source>
</reference>
<dbReference type="Pfam" id="PF01535">
    <property type="entry name" value="PPR"/>
    <property type="match status" value="1"/>
</dbReference>
<dbReference type="AlphaFoldDB" id="A0A834Z4T2"/>
<evidence type="ECO:0000313" key="5">
    <source>
        <dbReference type="Proteomes" id="UP000655225"/>
    </source>
</evidence>
<keyword evidence="5" id="KW-1185">Reference proteome</keyword>
<sequence>MDILMGRILHDMLMGSLCSPDVVTFTTIMCGILSIGRTEEALDLLNQKMPEQDLSPGVVTYNAVLRGLCKLSKIDEAMGIFNGMMDDGVIANSTTYTIIIEGLCGSERIEEVMLQCYLDLKNS</sequence>
<evidence type="ECO:0000313" key="4">
    <source>
        <dbReference type="EMBL" id="KAF8398273.1"/>
    </source>
</evidence>
<dbReference type="InterPro" id="IPR002885">
    <property type="entry name" value="PPR_rpt"/>
</dbReference>
<evidence type="ECO:0000256" key="3">
    <source>
        <dbReference type="PROSITE-ProRule" id="PRU00708"/>
    </source>
</evidence>
<comment type="similarity">
    <text evidence="1">Belongs to the PPR family. P subfamily.</text>
</comment>
<dbReference type="OMA" id="HIMPERV"/>
<dbReference type="OrthoDB" id="987358at2759"/>
<feature type="repeat" description="PPR" evidence="3">
    <location>
        <begin position="21"/>
        <end position="56"/>
    </location>
</feature>
<dbReference type="PANTHER" id="PTHR47938">
    <property type="entry name" value="RESPIRATORY COMPLEX I CHAPERONE (CIA84), PUTATIVE (AFU_ORTHOLOGUE AFUA_2G06020)-RELATED"/>
    <property type="match status" value="1"/>
</dbReference>
<evidence type="ECO:0008006" key="6">
    <source>
        <dbReference type="Google" id="ProtNLM"/>
    </source>
</evidence>
<feature type="repeat" description="PPR" evidence="3">
    <location>
        <begin position="57"/>
        <end position="91"/>
    </location>
</feature>